<organism evidence="2">
    <name type="scientific">viral metagenome</name>
    <dbReference type="NCBI Taxonomy" id="1070528"/>
    <lineage>
        <taxon>unclassified sequences</taxon>
        <taxon>metagenomes</taxon>
        <taxon>organismal metagenomes</taxon>
    </lineage>
</organism>
<dbReference type="EMBL" id="MN740785">
    <property type="protein sequence ID" value="QHU11513.1"/>
    <property type="molecule type" value="Genomic_DNA"/>
</dbReference>
<dbReference type="PANTHER" id="PTHR34496">
    <property type="entry name" value="GLCNAC TRANSFERASE-RELATED"/>
    <property type="match status" value="1"/>
</dbReference>
<proteinExistence type="predicted"/>
<keyword evidence="1" id="KW-0472">Membrane</keyword>
<dbReference type="SUPFAM" id="SSF53448">
    <property type="entry name" value="Nucleotide-diphospho-sugar transferases"/>
    <property type="match status" value="1"/>
</dbReference>
<protein>
    <recommendedName>
        <fullName evidence="3">Glycosyltransferase (GlcNAc)</fullName>
    </recommendedName>
</protein>
<dbReference type="Pfam" id="PF11397">
    <property type="entry name" value="GlcNAc"/>
    <property type="match status" value="2"/>
</dbReference>
<name>A0A6C0K1R3_9ZZZZ</name>
<evidence type="ECO:0008006" key="3">
    <source>
        <dbReference type="Google" id="ProtNLM"/>
    </source>
</evidence>
<sequence>MSTIFVSIASYRDHLCPITLISMYEMAANPDRVFVGLCQQNNQKEDEECVFPKAHPLYKTVQKNVRKVSIPHTQAKGPTYARFICASLYKNETYFLQVDSHSLFADQWDTHLLHMLEAAQKVAGHEKIILSTYPPIMEDYTSEVIASAHTPILETTQTNSHGIPVFQGSVYRPPAATPTRNYFISANLLFAPASLLREVPYDPHLPFLFEGEEILYSVRAYTHGWDVYAPNRNIIYHHYTRKSDPKFWDDLTLEMQDALIKTRFLLGHDSTNAPNNPANVNKTANLQDIHSKEVRNSISAFGLGTRRPLLHFYRESGITPPSGLSSMPPTYPSVSKGISWQGILIIVLVVLFLISLFLVLLKGPPVPRR</sequence>
<dbReference type="InterPro" id="IPR021067">
    <property type="entry name" value="Glycosyltransferase"/>
</dbReference>
<dbReference type="AlphaFoldDB" id="A0A6C0K1R3"/>
<feature type="transmembrane region" description="Helical" evidence="1">
    <location>
        <begin position="338"/>
        <end position="361"/>
    </location>
</feature>
<dbReference type="PANTHER" id="PTHR34496:SF10">
    <property type="entry name" value="GLCNAC TRANSFERASE"/>
    <property type="match status" value="1"/>
</dbReference>
<evidence type="ECO:0000313" key="2">
    <source>
        <dbReference type="EMBL" id="QHU11513.1"/>
    </source>
</evidence>
<dbReference type="InterPro" id="IPR029044">
    <property type="entry name" value="Nucleotide-diphossugar_trans"/>
</dbReference>
<keyword evidence="1" id="KW-0812">Transmembrane</keyword>
<keyword evidence="1" id="KW-1133">Transmembrane helix</keyword>
<dbReference type="Gene3D" id="3.90.550.10">
    <property type="entry name" value="Spore Coat Polysaccharide Biosynthesis Protein SpsA, Chain A"/>
    <property type="match status" value="1"/>
</dbReference>
<reference evidence="2" key="1">
    <citation type="journal article" date="2020" name="Nature">
        <title>Giant virus diversity and host interactions through global metagenomics.</title>
        <authorList>
            <person name="Schulz F."/>
            <person name="Roux S."/>
            <person name="Paez-Espino D."/>
            <person name="Jungbluth S."/>
            <person name="Walsh D.A."/>
            <person name="Denef V.J."/>
            <person name="McMahon K.D."/>
            <person name="Konstantinidis K.T."/>
            <person name="Eloe-Fadrosh E.A."/>
            <person name="Kyrpides N.C."/>
            <person name="Woyke T."/>
        </authorList>
    </citation>
    <scope>NUCLEOTIDE SEQUENCE</scope>
    <source>
        <strain evidence="2">GVMAG-S-1101169-75</strain>
    </source>
</reference>
<evidence type="ECO:0000256" key="1">
    <source>
        <dbReference type="SAM" id="Phobius"/>
    </source>
</evidence>
<accession>A0A6C0K1R3</accession>